<evidence type="ECO:0000313" key="2">
    <source>
        <dbReference type="Proteomes" id="UP000423396"/>
    </source>
</evidence>
<protein>
    <submittedName>
        <fullName evidence="1">Uncharacterized protein</fullName>
    </submittedName>
</protein>
<name>A0A650CQ34_9CREN</name>
<dbReference type="EMBL" id="CP045483">
    <property type="protein sequence ID" value="QGR19951.1"/>
    <property type="molecule type" value="Genomic_DNA"/>
</dbReference>
<proteinExistence type="predicted"/>
<sequence length="130" mass="15034">MGELELVIKKMKTKGDKESVIEFLKTLMKLIPPTDDIGISLAKKGTHEYILDRRGLAIISLSEDEYLPFFSASEKRVELESLPEDVAKNIKNNWRNILDQLRDYVLDYSKIDKKYLKVVDEITDAVFKNL</sequence>
<evidence type="ECO:0000313" key="1">
    <source>
        <dbReference type="EMBL" id="QGR19951.1"/>
    </source>
</evidence>
<organism evidence="1 2">
    <name type="scientific">Stygiolobus azoricus</name>
    <dbReference type="NCBI Taxonomy" id="41675"/>
    <lineage>
        <taxon>Archaea</taxon>
        <taxon>Thermoproteota</taxon>
        <taxon>Thermoprotei</taxon>
        <taxon>Sulfolobales</taxon>
        <taxon>Sulfolobaceae</taxon>
        <taxon>Stygiolobus</taxon>
    </lineage>
</organism>
<dbReference type="OrthoDB" id="34333at2157"/>
<dbReference type="KEGG" id="sazo:D1868_08115"/>
<keyword evidence="2" id="KW-1185">Reference proteome</keyword>
<gene>
    <name evidence="1" type="ORF">D1868_08115</name>
</gene>
<reference evidence="1 2" key="1">
    <citation type="submission" date="2019-10" db="EMBL/GenBank/DDBJ databases">
        <title>Genome Sequences from Six Type Strain Members of the Archaeal Family Sulfolobaceae: Acidianus ambivalens, Acidianus infernus, Metallosphaera prunae, Stygiolobus azoricus, Sulfolobus metallicus, and Sulfurisphaera ohwakuensis.</title>
        <authorList>
            <person name="Counts J.A."/>
            <person name="Kelly R.M."/>
        </authorList>
    </citation>
    <scope>NUCLEOTIDE SEQUENCE [LARGE SCALE GENOMIC DNA]</scope>
    <source>
        <strain evidence="1 2">FC6</strain>
    </source>
</reference>
<accession>A0A650CQ34</accession>
<dbReference type="RefSeq" id="WP_156007264.1">
    <property type="nucleotide sequence ID" value="NZ_CP045483.1"/>
</dbReference>
<dbReference type="GeneID" id="42799028"/>
<dbReference type="AlphaFoldDB" id="A0A650CQ34"/>
<dbReference type="Proteomes" id="UP000423396">
    <property type="component" value="Chromosome"/>
</dbReference>